<evidence type="ECO:0000256" key="1">
    <source>
        <dbReference type="SAM" id="MobiDB-lite"/>
    </source>
</evidence>
<keyword evidence="3" id="KW-1185">Reference proteome</keyword>
<proteinExistence type="predicted"/>
<comment type="caution">
    <text evidence="2">The sequence shown here is derived from an EMBL/GenBank/DDBJ whole genome shotgun (WGS) entry which is preliminary data.</text>
</comment>
<evidence type="ECO:0000313" key="3">
    <source>
        <dbReference type="Proteomes" id="UP000764110"/>
    </source>
</evidence>
<dbReference type="EMBL" id="JACEFI010000041">
    <property type="protein sequence ID" value="KAH0591930.1"/>
    <property type="molecule type" value="Genomic_DNA"/>
</dbReference>
<protein>
    <submittedName>
        <fullName evidence="2">Uncharacterized protein</fullName>
    </submittedName>
</protein>
<sequence length="635" mass="72553">MDIDPGIPIHEQGPAWHVETICPRQLELDHEQPSTRTHTPVHLLPTGISSDIAYTTVGHVADDPPAQSGTDVDESARLQQGSVQKRRQNTGQARYTNEVWESMRPVLDDLRSAEYRSTVDQNILVLRLVHNFIVTENEYHNRVRKSEGRSSQRFEKVPHDGFPYYLNEHIKNPTPAMVVPLPAQAKIRLCIAVDTYVRKYKFPDAKGPSTSLEYPASDQELELDWCAWESVCRGVYQMMLKKNDFTEEKKKKSSSKKKPKFRSADGKERDGNKMRKTANTLLQHELFTPIEKTAQSYCPQVLGSFWIVCLRLFKIGAIIGRCIGDPDMYPSRFIRQLIEAIRASLREQMERLRPLQQRKKQKTDKEVGFCDVLDALDAVGASDVQDALRLGHFCTARAMSLRLPHDNPLVLKLWSTYHLSWDVQAIQRGLFLQTYQSELTTIYNGQVNADSEMRTMYYHARGLFRVSHDFQQAYTVASQLWKSASSCVPSSSQQLSWNFRTCAMAEAAIMMGQLSHVTHDNKMVSGKEREKIRKDLRLRSKKHRARWRGTLNPSMDINRAVAAMSAINQCIKRLENSSTVCQIMAADLVECAGRLLRKFPDTNRERVADLRSKAAALRAGASQSYFDCFVNLDYY</sequence>
<feature type="region of interest" description="Disordered" evidence="1">
    <location>
        <begin position="59"/>
        <end position="92"/>
    </location>
</feature>
<accession>A0A9P8M135</accession>
<dbReference type="Proteomes" id="UP000764110">
    <property type="component" value="Unassembled WGS sequence"/>
</dbReference>
<feature type="compositionally biased region" description="Basic residues" evidence="1">
    <location>
        <begin position="251"/>
        <end position="261"/>
    </location>
</feature>
<evidence type="ECO:0000313" key="2">
    <source>
        <dbReference type="EMBL" id="KAH0591930.1"/>
    </source>
</evidence>
<gene>
    <name evidence="2" type="ORF">MHUMG1_10305</name>
</gene>
<feature type="region of interest" description="Disordered" evidence="1">
    <location>
        <begin position="247"/>
        <end position="275"/>
    </location>
</feature>
<organism evidence="2 3">
    <name type="scientific">Metarhizium humberi</name>
    <dbReference type="NCBI Taxonomy" id="2596975"/>
    <lineage>
        <taxon>Eukaryota</taxon>
        <taxon>Fungi</taxon>
        <taxon>Dikarya</taxon>
        <taxon>Ascomycota</taxon>
        <taxon>Pezizomycotina</taxon>
        <taxon>Sordariomycetes</taxon>
        <taxon>Hypocreomycetidae</taxon>
        <taxon>Hypocreales</taxon>
        <taxon>Clavicipitaceae</taxon>
        <taxon>Metarhizium</taxon>
    </lineage>
</organism>
<reference evidence="2 3" key="1">
    <citation type="submission" date="2020-07" db="EMBL/GenBank/DDBJ databases">
        <title>Metarhizium humberi genome.</title>
        <authorList>
            <person name="Lysoe E."/>
        </authorList>
    </citation>
    <scope>NUCLEOTIDE SEQUENCE [LARGE SCALE GENOMIC DNA]</scope>
    <source>
        <strain evidence="2 3">ESALQ1638</strain>
    </source>
</reference>
<feature type="compositionally biased region" description="Basic and acidic residues" evidence="1">
    <location>
        <begin position="262"/>
        <end position="273"/>
    </location>
</feature>
<feature type="compositionally biased region" description="Polar residues" evidence="1">
    <location>
        <begin position="77"/>
        <end position="92"/>
    </location>
</feature>
<dbReference type="AlphaFoldDB" id="A0A9P8M135"/>
<name>A0A9P8M135_9HYPO</name>